<dbReference type="GO" id="GO:0042597">
    <property type="term" value="C:periplasmic space"/>
    <property type="evidence" value="ECO:0007669"/>
    <property type="project" value="UniProtKB-SubCell"/>
</dbReference>
<dbReference type="SUPFAM" id="SSF53850">
    <property type="entry name" value="Periplasmic binding protein-like II"/>
    <property type="match status" value="1"/>
</dbReference>
<dbReference type="NCBIfam" id="TIGR01728">
    <property type="entry name" value="SsuA_fam"/>
    <property type="match status" value="1"/>
</dbReference>
<dbReference type="EMBL" id="LN890280">
    <property type="protein sequence ID" value="CUR52379.1"/>
    <property type="molecule type" value="Genomic_DNA"/>
</dbReference>
<dbReference type="AlphaFoldDB" id="A0A128A4U9"/>
<dbReference type="Pfam" id="PF13379">
    <property type="entry name" value="NMT1_2"/>
    <property type="match status" value="1"/>
</dbReference>
<dbReference type="CDD" id="cd13553">
    <property type="entry name" value="PBP2_NrtA_CpmA_like"/>
    <property type="match status" value="1"/>
</dbReference>
<name>A0A128A4U9_9ARCH</name>
<evidence type="ECO:0000256" key="2">
    <source>
        <dbReference type="ARBA" id="ARBA00004418"/>
    </source>
</evidence>
<keyword evidence="11" id="KW-1185">Reference proteome</keyword>
<evidence type="ECO:0000256" key="4">
    <source>
        <dbReference type="ARBA" id="ARBA00022448"/>
    </source>
</evidence>
<dbReference type="KEGG" id="ndv:NDEV_1617"/>
<gene>
    <name evidence="10" type="ORF">NDEV_1617</name>
</gene>
<feature type="transmembrane region" description="Helical" evidence="9">
    <location>
        <begin position="12"/>
        <end position="30"/>
    </location>
</feature>
<keyword evidence="4" id="KW-0813">Transport</keyword>
<evidence type="ECO:0000256" key="3">
    <source>
        <dbReference type="ARBA" id="ARBA00010742"/>
    </source>
</evidence>
<dbReference type="Gene3D" id="3.40.190.10">
    <property type="entry name" value="Periplasmic binding protein-like II"/>
    <property type="match status" value="3"/>
</dbReference>
<evidence type="ECO:0000313" key="10">
    <source>
        <dbReference type="EMBL" id="CUR52379.1"/>
    </source>
</evidence>
<evidence type="ECO:0000256" key="8">
    <source>
        <dbReference type="ARBA" id="ARBA00023136"/>
    </source>
</evidence>
<dbReference type="InterPro" id="IPR044527">
    <property type="entry name" value="NrtA/CpmA_ABC-bd_dom"/>
</dbReference>
<evidence type="ECO:0000256" key="7">
    <source>
        <dbReference type="ARBA" id="ARBA00022729"/>
    </source>
</evidence>
<accession>A0A128A4U9</accession>
<sequence>MVYNKTGIKFGIASVIIGIVIVLSLTSTSFTTPTQPLSETKNDVLRIGYFPNINHAQAVIGVGNGDFQNALGNVKLESQVFNAGPAAIEALFANRIDVAYVGPNPAINGYLKSDGQGLKIIAGASSGGAVFVTRNDSGITTVTDFVGKKFASPQLGNTQDVALRSYLLKNGYKTSENGGNVTILPAATADIVTMMSKKDIDGAWVPEPWGTILTKQANGKVFLDERDLWPNGKFTTALIVARTDYLQSHPDVIQKLLEAHVKETIWINNNKDESIKDFNIQLQKLTGKTIPNDVISEAFSRMEITYDPIKLSVSKSADDAFNLGFLGNKKPDLSNIFDLSILNKILQEQNLPIAS</sequence>
<dbReference type="PANTHER" id="PTHR30024">
    <property type="entry name" value="ALIPHATIC SULFONATES-BINDING PROTEIN-RELATED"/>
    <property type="match status" value="1"/>
</dbReference>
<keyword evidence="9" id="KW-0812">Transmembrane</keyword>
<comment type="subcellular location">
    <subcellularLocation>
        <location evidence="1">Endomembrane system</location>
    </subcellularLocation>
    <subcellularLocation>
        <location evidence="2">Periplasm</location>
    </subcellularLocation>
</comment>
<organism evidence="10 11">
    <name type="scientific">Nitrosotalea devaniterrae</name>
    <dbReference type="NCBI Taxonomy" id="1078905"/>
    <lineage>
        <taxon>Archaea</taxon>
        <taxon>Nitrososphaerota</taxon>
        <taxon>Nitrososphaeria</taxon>
        <taxon>Nitrosotaleales</taxon>
        <taxon>Nitrosotaleaceae</taxon>
        <taxon>Nitrosotalea</taxon>
    </lineage>
</organism>
<comment type="similarity">
    <text evidence="3">Belongs to the bacterial solute-binding protein SsuA/TauA family.</text>
</comment>
<dbReference type="GO" id="GO:0012505">
    <property type="term" value="C:endomembrane system"/>
    <property type="evidence" value="ECO:0007669"/>
    <property type="project" value="UniProtKB-SubCell"/>
</dbReference>
<dbReference type="GO" id="GO:0042626">
    <property type="term" value="F:ATPase-coupled transmembrane transporter activity"/>
    <property type="evidence" value="ECO:0007669"/>
    <property type="project" value="InterPro"/>
</dbReference>
<keyword evidence="6" id="KW-0997">Cell inner membrane</keyword>
<protein>
    <submittedName>
        <fullName evidence="10">ABC uptake transporter, periplasmic component</fullName>
    </submittedName>
</protein>
<evidence type="ECO:0000313" key="11">
    <source>
        <dbReference type="Proteomes" id="UP000196239"/>
    </source>
</evidence>
<evidence type="ECO:0000256" key="9">
    <source>
        <dbReference type="SAM" id="Phobius"/>
    </source>
</evidence>
<keyword evidence="8 9" id="KW-0472">Membrane</keyword>
<evidence type="ECO:0000256" key="6">
    <source>
        <dbReference type="ARBA" id="ARBA00022519"/>
    </source>
</evidence>
<keyword evidence="9" id="KW-1133">Transmembrane helix</keyword>
<keyword evidence="5" id="KW-1003">Cell membrane</keyword>
<dbReference type="InterPro" id="IPR010067">
    <property type="entry name" value="ABC_SsuA_sub-bd"/>
</dbReference>
<evidence type="ECO:0000256" key="1">
    <source>
        <dbReference type="ARBA" id="ARBA00004308"/>
    </source>
</evidence>
<dbReference type="GO" id="GO:0016020">
    <property type="term" value="C:membrane"/>
    <property type="evidence" value="ECO:0007669"/>
    <property type="project" value="InterPro"/>
</dbReference>
<dbReference type="Proteomes" id="UP000196239">
    <property type="component" value="Chromosome 1"/>
</dbReference>
<proteinExistence type="inferred from homology"/>
<reference evidence="11" key="1">
    <citation type="submission" date="2015-10" db="EMBL/GenBank/DDBJ databases">
        <authorList>
            <person name="Lehtovirta-Morley L.E."/>
            <person name="Vieille C."/>
        </authorList>
    </citation>
    <scope>NUCLEOTIDE SEQUENCE [LARGE SCALE GENOMIC DNA]</scope>
</reference>
<keyword evidence="7" id="KW-0732">Signal</keyword>
<evidence type="ECO:0000256" key="5">
    <source>
        <dbReference type="ARBA" id="ARBA00022475"/>
    </source>
</evidence>
<dbReference type="PANTHER" id="PTHR30024:SF47">
    <property type="entry name" value="TAURINE-BINDING PERIPLASMIC PROTEIN"/>
    <property type="match status" value="1"/>
</dbReference>